<name>A0A369PNJ0_9SPHI</name>
<protein>
    <recommendedName>
        <fullName evidence="2">DUF6850 domain-containing protein</fullName>
    </recommendedName>
</protein>
<dbReference type="Pfam" id="PF21012">
    <property type="entry name" value="DUF6850"/>
    <property type="match status" value="1"/>
</dbReference>
<gene>
    <name evidence="3" type="ORF">DU508_22780</name>
</gene>
<keyword evidence="4" id="KW-1185">Reference proteome</keyword>
<proteinExistence type="predicted"/>
<evidence type="ECO:0000313" key="4">
    <source>
        <dbReference type="Proteomes" id="UP000253961"/>
    </source>
</evidence>
<accession>A0A369PNJ0</accession>
<dbReference type="Proteomes" id="UP000253961">
    <property type="component" value="Unassembled WGS sequence"/>
</dbReference>
<comment type="caution">
    <text evidence="3">The sequence shown here is derived from an EMBL/GenBank/DDBJ whole genome shotgun (WGS) entry which is preliminary data.</text>
</comment>
<evidence type="ECO:0000313" key="3">
    <source>
        <dbReference type="EMBL" id="RDC54163.1"/>
    </source>
</evidence>
<feature type="chain" id="PRO_5016760454" description="DUF6850 domain-containing protein" evidence="1">
    <location>
        <begin position="20"/>
        <end position="473"/>
    </location>
</feature>
<dbReference type="EMBL" id="QPKV01000016">
    <property type="protein sequence ID" value="RDC54163.1"/>
    <property type="molecule type" value="Genomic_DNA"/>
</dbReference>
<reference evidence="3 4" key="1">
    <citation type="submission" date="2018-07" db="EMBL/GenBank/DDBJ databases">
        <title>Pedobacter sp. nov., isolated from soil.</title>
        <authorList>
            <person name="Zhou L.Y."/>
            <person name="Du Z.J."/>
        </authorList>
    </citation>
    <scope>NUCLEOTIDE SEQUENCE [LARGE SCALE GENOMIC DNA]</scope>
    <source>
        <strain evidence="3 4">JDX94</strain>
    </source>
</reference>
<evidence type="ECO:0000259" key="2">
    <source>
        <dbReference type="Pfam" id="PF21012"/>
    </source>
</evidence>
<feature type="signal peptide" evidence="1">
    <location>
        <begin position="1"/>
        <end position="19"/>
    </location>
</feature>
<dbReference type="AlphaFoldDB" id="A0A369PNJ0"/>
<feature type="domain" description="DUF6850" evidence="2">
    <location>
        <begin position="47"/>
        <end position="461"/>
    </location>
</feature>
<dbReference type="OrthoDB" id="831538at2"/>
<dbReference type="InterPro" id="IPR049236">
    <property type="entry name" value="DUF6850"/>
</dbReference>
<keyword evidence="1" id="KW-0732">Signal</keyword>
<evidence type="ECO:0000256" key="1">
    <source>
        <dbReference type="SAM" id="SignalP"/>
    </source>
</evidence>
<dbReference type="RefSeq" id="WP_115404978.1">
    <property type="nucleotide sequence ID" value="NZ_QPKV01000016.1"/>
</dbReference>
<organism evidence="3 4">
    <name type="scientific">Pedobacter chinensis</name>
    <dbReference type="NCBI Taxonomy" id="2282421"/>
    <lineage>
        <taxon>Bacteria</taxon>
        <taxon>Pseudomonadati</taxon>
        <taxon>Bacteroidota</taxon>
        <taxon>Sphingobacteriia</taxon>
        <taxon>Sphingobacteriales</taxon>
        <taxon>Sphingobacteriaceae</taxon>
        <taxon>Pedobacter</taxon>
    </lineage>
</organism>
<sequence length="473" mass="54313">MRFLITINFIIFLSVVVRAQEQTTTDSIYLFKQAEVNFKSLKWGITQLTSTDINKVAYLNLNYNYQKGHFRQAQQAEKTTQAYFASEGISTIDRFKLYGYFSFARTWQDSLAFSLKGVEDSYTPYYFVAGKAGTFERQKYLGGGLISYNILKNKLFIGTGIDYLYNSTARSVDPRSLVTTYKITFSPEVSYKFNQNTLGLGVIAGYGDEKVEIGYKNRDFAGSQLYPDRISYLNYGYGFLEINTTNFIRRNTYTGLKLNYTGKFINWDFSSRLAYLISKEANQLVKERSIEDETFGTFQLETYKANVIINKRLGKVSHQIALGACQTTGDDDLVRLKARNYTLKITDVNLMYSHYKSIMNSNSITWFVKANYKDFYQKDAAANHTLRYSYINPKIGGIIYWNKVKDDFLSTELNVGTRLPLSTEVIVPATQVNIFTRGVAYPDYLYWSSKVGEIKMRVNYTTGLCKINCVNLK</sequence>